<evidence type="ECO:0000256" key="2">
    <source>
        <dbReference type="ARBA" id="ARBA00023125"/>
    </source>
</evidence>
<dbReference type="InterPro" id="IPR009057">
    <property type="entry name" value="Homeodomain-like_sf"/>
</dbReference>
<dbReference type="Pfam" id="PF02311">
    <property type="entry name" value="AraC_binding"/>
    <property type="match status" value="1"/>
</dbReference>
<reference evidence="5 6" key="1">
    <citation type="submission" date="2023-10" db="EMBL/GenBank/DDBJ databases">
        <title>Paenibacillus strain PFR10 Genome sequencing and assembly.</title>
        <authorList>
            <person name="Kim I."/>
        </authorList>
    </citation>
    <scope>NUCLEOTIDE SEQUENCE [LARGE SCALE GENOMIC DNA]</scope>
    <source>
        <strain evidence="5 6">PFR10</strain>
    </source>
</reference>
<dbReference type="PROSITE" id="PS01124">
    <property type="entry name" value="HTH_ARAC_FAMILY_2"/>
    <property type="match status" value="1"/>
</dbReference>
<dbReference type="RefSeq" id="WP_315952164.1">
    <property type="nucleotide sequence ID" value="NZ_JAWCUD010000003.1"/>
</dbReference>
<protein>
    <submittedName>
        <fullName evidence="5">AraC family transcriptional regulator</fullName>
    </submittedName>
</protein>
<dbReference type="PROSITE" id="PS00041">
    <property type="entry name" value="HTH_ARAC_FAMILY_1"/>
    <property type="match status" value="1"/>
</dbReference>
<keyword evidence="1" id="KW-0805">Transcription regulation</keyword>
<feature type="domain" description="HTH araC/xylS-type" evidence="4">
    <location>
        <begin position="188"/>
        <end position="286"/>
    </location>
</feature>
<keyword evidence="2" id="KW-0238">DNA-binding</keyword>
<comment type="caution">
    <text evidence="5">The sequence shown here is derived from an EMBL/GenBank/DDBJ whole genome shotgun (WGS) entry which is preliminary data.</text>
</comment>
<evidence type="ECO:0000256" key="1">
    <source>
        <dbReference type="ARBA" id="ARBA00023015"/>
    </source>
</evidence>
<dbReference type="InterPro" id="IPR018060">
    <property type="entry name" value="HTH_AraC"/>
</dbReference>
<proteinExistence type="predicted"/>
<dbReference type="SMART" id="SM00342">
    <property type="entry name" value="HTH_ARAC"/>
    <property type="match status" value="1"/>
</dbReference>
<dbReference type="InterPro" id="IPR018062">
    <property type="entry name" value="HTH_AraC-typ_CS"/>
</dbReference>
<dbReference type="Gene3D" id="1.10.10.60">
    <property type="entry name" value="Homeodomain-like"/>
    <property type="match status" value="2"/>
</dbReference>
<evidence type="ECO:0000313" key="5">
    <source>
        <dbReference type="EMBL" id="MDU0202154.1"/>
    </source>
</evidence>
<dbReference type="Gene3D" id="2.60.120.10">
    <property type="entry name" value="Jelly Rolls"/>
    <property type="match status" value="1"/>
</dbReference>
<keyword evidence="3" id="KW-0804">Transcription</keyword>
<accession>A0ABU3RCZ1</accession>
<gene>
    <name evidence="5" type="ORF">RQP52_13705</name>
</gene>
<dbReference type="SUPFAM" id="SSF51215">
    <property type="entry name" value="Regulatory protein AraC"/>
    <property type="match status" value="1"/>
</dbReference>
<dbReference type="InterPro" id="IPR020449">
    <property type="entry name" value="Tscrpt_reg_AraC-type_HTH"/>
</dbReference>
<keyword evidence="6" id="KW-1185">Reference proteome</keyword>
<dbReference type="EMBL" id="JAWCUD010000003">
    <property type="protein sequence ID" value="MDU0202154.1"/>
    <property type="molecule type" value="Genomic_DNA"/>
</dbReference>
<dbReference type="InterPro" id="IPR014710">
    <property type="entry name" value="RmlC-like_jellyroll"/>
</dbReference>
<evidence type="ECO:0000259" key="4">
    <source>
        <dbReference type="PROSITE" id="PS01124"/>
    </source>
</evidence>
<evidence type="ECO:0000313" key="6">
    <source>
        <dbReference type="Proteomes" id="UP001260980"/>
    </source>
</evidence>
<dbReference type="PRINTS" id="PR00032">
    <property type="entry name" value="HTHARAC"/>
</dbReference>
<sequence length="293" mass="34576">MFQRKETQMILPILYEDKELPLHAFKWTPSKDLEPQHHHNSFEMGLCLSGRGHFYFAETVYPVEPGDIFIVNILENHIAKSDLDHPCEFIFFNFDAELLAKEEPELMVPFRYFPFHFRNRLQGSREVMESLRLMIEQMYEEQSRKAPGHKTALKSLLLSICVALLRMSKEDISNVSWSNGVHNYVYIRPVLEYMEQHYQTDVDLALLSRLFHISQSHLSRLILEATGRKFKSHMITLRIQHAKRLLAVTTRHVTDVCFDCGFQSMATFYRNFKEYVGMSPEEYRRQVIIIVPK</sequence>
<evidence type="ECO:0000256" key="3">
    <source>
        <dbReference type="ARBA" id="ARBA00023163"/>
    </source>
</evidence>
<dbReference type="PANTHER" id="PTHR43280:SF27">
    <property type="entry name" value="TRANSCRIPTIONAL REGULATOR MTLR"/>
    <property type="match status" value="1"/>
</dbReference>
<dbReference type="PANTHER" id="PTHR43280">
    <property type="entry name" value="ARAC-FAMILY TRANSCRIPTIONAL REGULATOR"/>
    <property type="match status" value="1"/>
</dbReference>
<dbReference type="InterPro" id="IPR003313">
    <property type="entry name" value="AraC-bd"/>
</dbReference>
<dbReference type="Pfam" id="PF12833">
    <property type="entry name" value="HTH_18"/>
    <property type="match status" value="1"/>
</dbReference>
<organism evidence="5 6">
    <name type="scientific">Paenibacillus violae</name>
    <dbReference type="NCBI Taxonomy" id="3077234"/>
    <lineage>
        <taxon>Bacteria</taxon>
        <taxon>Bacillati</taxon>
        <taxon>Bacillota</taxon>
        <taxon>Bacilli</taxon>
        <taxon>Bacillales</taxon>
        <taxon>Paenibacillaceae</taxon>
        <taxon>Paenibacillus</taxon>
    </lineage>
</organism>
<dbReference type="Proteomes" id="UP001260980">
    <property type="component" value="Unassembled WGS sequence"/>
</dbReference>
<dbReference type="SUPFAM" id="SSF46689">
    <property type="entry name" value="Homeodomain-like"/>
    <property type="match status" value="1"/>
</dbReference>
<name>A0ABU3RCZ1_9BACL</name>
<dbReference type="InterPro" id="IPR037923">
    <property type="entry name" value="HTH-like"/>
</dbReference>